<dbReference type="InterPro" id="IPR001441">
    <property type="entry name" value="UPP_synth-like"/>
</dbReference>
<gene>
    <name evidence="3" type="ORF">E4665_01150</name>
</gene>
<keyword evidence="2" id="KW-0460">Magnesium</keyword>
<dbReference type="InterPro" id="IPR036424">
    <property type="entry name" value="UPP_synth-like_sf"/>
</dbReference>
<dbReference type="EMBL" id="SRJD01000001">
    <property type="protein sequence ID" value="TGB00311.1"/>
    <property type="molecule type" value="Genomic_DNA"/>
</dbReference>
<feature type="binding site" evidence="2">
    <location>
        <position position="48"/>
    </location>
    <ligand>
        <name>substrate</name>
    </ligand>
</feature>
<protein>
    <recommendedName>
        <fullName evidence="2">Isoprenyl transferase</fullName>
        <ecNumber evidence="2">2.5.1.-</ecNumber>
    </recommendedName>
</protein>
<accession>A0A4Z0GTK2</accession>
<dbReference type="NCBIfam" id="TIGR00055">
    <property type="entry name" value="uppS"/>
    <property type="match status" value="1"/>
</dbReference>
<dbReference type="Gene3D" id="3.40.1180.10">
    <property type="entry name" value="Decaprenyl diphosphate synthase-like"/>
    <property type="match status" value="1"/>
</dbReference>
<evidence type="ECO:0000313" key="3">
    <source>
        <dbReference type="EMBL" id="TGB00311.1"/>
    </source>
</evidence>
<dbReference type="GO" id="GO:0000287">
    <property type="term" value="F:magnesium ion binding"/>
    <property type="evidence" value="ECO:0007669"/>
    <property type="project" value="UniProtKB-UniRule"/>
</dbReference>
<dbReference type="Proteomes" id="UP000298347">
    <property type="component" value="Unassembled WGS sequence"/>
</dbReference>
<feature type="binding site" evidence="2">
    <location>
        <position position="222"/>
    </location>
    <ligand>
        <name>Mg(2+)</name>
        <dbReference type="ChEBI" id="CHEBI:18420"/>
    </ligand>
</feature>
<dbReference type="GO" id="GO:0008834">
    <property type="term" value="F:ditrans,polycis-undecaprenyl-diphosphate synthase [(2E,6E)-farnesyl-diphosphate specific] activity"/>
    <property type="evidence" value="ECO:0007669"/>
    <property type="project" value="TreeGrafter"/>
</dbReference>
<dbReference type="PANTHER" id="PTHR10291">
    <property type="entry name" value="DEHYDRODOLICHYL DIPHOSPHATE SYNTHASE FAMILY MEMBER"/>
    <property type="match status" value="1"/>
</dbReference>
<dbReference type="HAMAP" id="MF_01139">
    <property type="entry name" value="ISPT"/>
    <property type="match status" value="1"/>
</dbReference>
<feature type="binding site" evidence="2">
    <location>
        <position position="35"/>
    </location>
    <ligand>
        <name>Mg(2+)</name>
        <dbReference type="ChEBI" id="CHEBI:18420"/>
    </ligand>
</feature>
<evidence type="ECO:0000313" key="4">
    <source>
        <dbReference type="Proteomes" id="UP000298347"/>
    </source>
</evidence>
<dbReference type="CDD" id="cd00475">
    <property type="entry name" value="Cis_IPPS"/>
    <property type="match status" value="1"/>
</dbReference>
<feature type="active site" evidence="2">
    <location>
        <position position="35"/>
    </location>
</feature>
<dbReference type="GO" id="GO:0016094">
    <property type="term" value="P:polyprenol biosynthetic process"/>
    <property type="evidence" value="ECO:0007669"/>
    <property type="project" value="TreeGrafter"/>
</dbReference>
<keyword evidence="1 2" id="KW-0808">Transferase</keyword>
<organism evidence="3 4">
    <name type="scientific">Sporolactobacillus shoreae</name>
    <dbReference type="NCBI Taxonomy" id="1465501"/>
    <lineage>
        <taxon>Bacteria</taxon>
        <taxon>Bacillati</taxon>
        <taxon>Bacillota</taxon>
        <taxon>Bacilli</taxon>
        <taxon>Bacillales</taxon>
        <taxon>Sporolactobacillaceae</taxon>
        <taxon>Sporolactobacillus</taxon>
    </lineage>
</organism>
<comment type="caution">
    <text evidence="3">The sequence shown here is derived from an EMBL/GenBank/DDBJ whole genome shotgun (WGS) entry which is preliminary data.</text>
</comment>
<comment type="cofactor">
    <cofactor evidence="2">
        <name>Mg(2+)</name>
        <dbReference type="ChEBI" id="CHEBI:18420"/>
    </cofactor>
    <text evidence="2">Binds 2 magnesium ions per subunit.</text>
</comment>
<feature type="active site" description="Proton acceptor" evidence="2">
    <location>
        <position position="83"/>
    </location>
</feature>
<dbReference type="OrthoDB" id="4191603at2"/>
<keyword evidence="4" id="KW-1185">Reference proteome</keyword>
<dbReference type="NCBIfam" id="NF011405">
    <property type="entry name" value="PRK14830.1"/>
    <property type="match status" value="1"/>
</dbReference>
<dbReference type="GO" id="GO:0005829">
    <property type="term" value="C:cytosol"/>
    <property type="evidence" value="ECO:0007669"/>
    <property type="project" value="TreeGrafter"/>
</dbReference>
<feature type="binding site" evidence="2">
    <location>
        <begin position="36"/>
        <end position="39"/>
    </location>
    <ligand>
        <name>substrate</name>
    </ligand>
</feature>
<dbReference type="SUPFAM" id="SSF64005">
    <property type="entry name" value="Undecaprenyl diphosphate synthase"/>
    <property type="match status" value="1"/>
</dbReference>
<feature type="binding site" evidence="2">
    <location>
        <position position="203"/>
    </location>
    <ligand>
        <name>substrate</name>
    </ligand>
</feature>
<dbReference type="PROSITE" id="PS01066">
    <property type="entry name" value="UPP_SYNTHASE"/>
    <property type="match status" value="1"/>
</dbReference>
<feature type="binding site" evidence="2">
    <location>
        <position position="84"/>
    </location>
    <ligand>
        <name>substrate</name>
    </ligand>
</feature>
<dbReference type="AlphaFoldDB" id="A0A4Z0GTK2"/>
<comment type="subunit">
    <text evidence="2">Homodimer.</text>
</comment>
<name>A0A4Z0GTK2_9BACL</name>
<comment type="similarity">
    <text evidence="2">Belongs to the UPP synthase family.</text>
</comment>
<dbReference type="EC" id="2.5.1.-" evidence="2"/>
<dbReference type="PANTHER" id="PTHR10291:SF0">
    <property type="entry name" value="DEHYDRODOLICHYL DIPHOSPHATE SYNTHASE 2"/>
    <property type="match status" value="1"/>
</dbReference>
<sequence>MLDKFSFFKNGKSEKKVQALNNADRIPEHVAIIMDGNGRWAQRRGLPRIAGHREALKTIKKITYAAQHMGVKVLTLYAFSTENWKRPKAEVDFLMKLPEQFLNFYLAELIANNVQVRVMGDMSPIPAHTISAVNTAIEKTRENTGLILNFALNYGSHAEIVGAVRSIVQDVLDQSLEPENINEKTFSDRMISPSLPNPDLLIRTGGEIRLSNFMLWQMAYTELYFTKVYWPDFSEEDLSAAIYEFSTRQRRYGGIKGEGNGDK</sequence>
<dbReference type="InterPro" id="IPR018520">
    <property type="entry name" value="UPP_synth-like_CS"/>
</dbReference>
<proteinExistence type="inferred from homology"/>
<feature type="binding site" evidence="2">
    <location>
        <position position="52"/>
    </location>
    <ligand>
        <name>substrate</name>
    </ligand>
</feature>
<feature type="binding site" evidence="2">
    <location>
        <begin position="80"/>
        <end position="82"/>
    </location>
    <ligand>
        <name>substrate</name>
    </ligand>
</feature>
<evidence type="ECO:0000256" key="2">
    <source>
        <dbReference type="HAMAP-Rule" id="MF_01139"/>
    </source>
</evidence>
<dbReference type="GO" id="GO:0030145">
    <property type="term" value="F:manganese ion binding"/>
    <property type="evidence" value="ECO:0007669"/>
    <property type="project" value="TreeGrafter"/>
</dbReference>
<evidence type="ECO:0000256" key="1">
    <source>
        <dbReference type="ARBA" id="ARBA00022679"/>
    </source>
</evidence>
<reference evidence="3 4" key="1">
    <citation type="journal article" date="2015" name="Int. J. Syst. Evol. Microbiol.">
        <title>Sporolactobacillus shoreae sp. nov. and Sporolactobacillus spathodeae sp. nov., two spore-forming lactic acid bacteria isolated from tree barks in Thailand.</title>
        <authorList>
            <person name="Thamacharoensuk T."/>
            <person name="Kitahara M."/>
            <person name="Ohkuma M."/>
            <person name="Thongchul N."/>
            <person name="Tanasupawat S."/>
        </authorList>
    </citation>
    <scope>NUCLEOTIDE SEQUENCE [LARGE SCALE GENOMIC DNA]</scope>
    <source>
        <strain evidence="3 4">BK92</strain>
    </source>
</reference>
<feature type="binding site" evidence="2">
    <location>
        <begin position="209"/>
        <end position="211"/>
    </location>
    <ligand>
        <name>substrate</name>
    </ligand>
</feature>
<keyword evidence="2" id="KW-0479">Metal-binding</keyword>
<feature type="binding site" evidence="2">
    <location>
        <position position="86"/>
    </location>
    <ligand>
        <name>substrate</name>
    </ligand>
</feature>
<dbReference type="RefSeq" id="WP_135346957.1">
    <property type="nucleotide sequence ID" value="NZ_SRJD01000001.1"/>
</dbReference>
<dbReference type="FunFam" id="3.40.1180.10:FF:000001">
    <property type="entry name" value="(2E,6E)-farnesyl-diphosphate-specific ditrans,polycis-undecaprenyl-diphosphate synthase"/>
    <property type="match status" value="1"/>
</dbReference>
<comment type="function">
    <text evidence="2">Catalyzes the condensation of isopentenyl diphosphate (IPP) with allylic pyrophosphates generating different type of terpenoids.</text>
</comment>
<feature type="binding site" evidence="2">
    <location>
        <position position="40"/>
    </location>
    <ligand>
        <name>substrate</name>
    </ligand>
</feature>
<dbReference type="Pfam" id="PF01255">
    <property type="entry name" value="Prenyltransf"/>
    <property type="match status" value="1"/>
</dbReference>